<evidence type="ECO:0000313" key="5">
    <source>
        <dbReference type="Proteomes" id="UP000195305"/>
    </source>
</evidence>
<evidence type="ECO:0000313" key="4">
    <source>
        <dbReference type="EMBL" id="OUQ34706.1"/>
    </source>
</evidence>
<sequence>MELQEVLEKRKSVRRHYLQKPVERKLIKQMIEAAILAPSWKNSQVTRYYIAESEEARQAIKAALPEFNQENVGDAPILIVSTIVLNRSGYNKDGTPTNELGNGWGYYDCGMHNMNLILKATELGLSTLVMGIRDEKAIQAFFSIPENQAVVSVIAVGYSDEEVQRPPRKEFADIVVMK</sequence>
<dbReference type="Pfam" id="PF00881">
    <property type="entry name" value="Nitroreductase"/>
    <property type="match status" value="1"/>
</dbReference>
<dbReference type="SUPFAM" id="SSF55469">
    <property type="entry name" value="FMN-dependent nitroreductase-like"/>
    <property type="match status" value="1"/>
</dbReference>
<evidence type="ECO:0000256" key="2">
    <source>
        <dbReference type="ARBA" id="ARBA00023002"/>
    </source>
</evidence>
<dbReference type="EMBL" id="NFLJ01000014">
    <property type="protein sequence ID" value="OUQ34706.1"/>
    <property type="molecule type" value="Genomic_DNA"/>
</dbReference>
<keyword evidence="2" id="KW-0560">Oxidoreductase</keyword>
<dbReference type="Gene3D" id="3.40.109.10">
    <property type="entry name" value="NADH Oxidase"/>
    <property type="match status" value="2"/>
</dbReference>
<feature type="domain" description="Nitroreductase" evidence="3">
    <location>
        <begin position="8"/>
        <end position="158"/>
    </location>
</feature>
<dbReference type="PANTHER" id="PTHR43673">
    <property type="entry name" value="NAD(P)H NITROREDUCTASE YDGI-RELATED"/>
    <property type="match status" value="1"/>
</dbReference>
<dbReference type="InterPro" id="IPR029479">
    <property type="entry name" value="Nitroreductase"/>
</dbReference>
<dbReference type="GO" id="GO:0016491">
    <property type="term" value="F:oxidoreductase activity"/>
    <property type="evidence" value="ECO:0007669"/>
    <property type="project" value="UniProtKB-KW"/>
</dbReference>
<protein>
    <submittedName>
        <fullName evidence="4">Nitroreductase</fullName>
    </submittedName>
</protein>
<dbReference type="AlphaFoldDB" id="A0A1Y4SXQ6"/>
<dbReference type="PANTHER" id="PTHR43673:SF10">
    <property type="entry name" value="NADH DEHYDROGENASE_NAD(P)H NITROREDUCTASE XCC3605-RELATED"/>
    <property type="match status" value="1"/>
</dbReference>
<organism evidence="4 5">
    <name type="scientific">Massilimicrobiota timonensis</name>
    <dbReference type="NCBI Taxonomy" id="1776392"/>
    <lineage>
        <taxon>Bacteria</taxon>
        <taxon>Bacillati</taxon>
        <taxon>Bacillota</taxon>
        <taxon>Erysipelotrichia</taxon>
        <taxon>Erysipelotrichales</taxon>
        <taxon>Erysipelotrichaceae</taxon>
        <taxon>Massilimicrobiota</taxon>
    </lineage>
</organism>
<proteinExistence type="inferred from homology"/>
<accession>A0A1Y4SXQ6</accession>
<evidence type="ECO:0000256" key="1">
    <source>
        <dbReference type="ARBA" id="ARBA00007118"/>
    </source>
</evidence>
<dbReference type="OrthoDB" id="9812105at2"/>
<keyword evidence="5" id="KW-1185">Reference proteome</keyword>
<evidence type="ECO:0000259" key="3">
    <source>
        <dbReference type="Pfam" id="PF00881"/>
    </source>
</evidence>
<dbReference type="RefSeq" id="WP_087357885.1">
    <property type="nucleotide sequence ID" value="NZ_NFLJ01000014.1"/>
</dbReference>
<dbReference type="Proteomes" id="UP000195305">
    <property type="component" value="Unassembled WGS sequence"/>
</dbReference>
<gene>
    <name evidence="4" type="ORF">B5E75_06090</name>
</gene>
<comment type="caution">
    <text evidence="4">The sequence shown here is derived from an EMBL/GenBank/DDBJ whole genome shotgun (WGS) entry which is preliminary data.</text>
</comment>
<reference evidence="4 5" key="1">
    <citation type="journal article" date="2018" name="BMC Genomics">
        <title>Whole genome sequencing and function prediction of 133 gut anaerobes isolated from chicken caecum in pure cultures.</title>
        <authorList>
            <person name="Medvecky M."/>
            <person name="Cejkova D."/>
            <person name="Polansky O."/>
            <person name="Karasova D."/>
            <person name="Kubasova T."/>
            <person name="Cizek A."/>
            <person name="Rychlik I."/>
        </authorList>
    </citation>
    <scope>NUCLEOTIDE SEQUENCE [LARGE SCALE GENOMIC DNA]</scope>
    <source>
        <strain evidence="4 5">An13</strain>
    </source>
</reference>
<comment type="similarity">
    <text evidence="1">Belongs to the nitroreductase family.</text>
</comment>
<name>A0A1Y4SXQ6_9FIRM</name>
<dbReference type="InterPro" id="IPR000415">
    <property type="entry name" value="Nitroreductase-like"/>
</dbReference>